<dbReference type="AlphaFoldDB" id="A0A1N7SC87"/>
<dbReference type="InterPro" id="IPR045489">
    <property type="entry name" value="DUF6429"/>
</dbReference>
<protein>
    <recommendedName>
        <fullName evidence="1">DUF6429 domain-containing protein</fullName>
    </recommendedName>
</protein>
<name>A0A1N7SC87_9BURK</name>
<dbReference type="RefSeq" id="WP_094781753.1">
    <property type="nucleotide sequence ID" value="NZ_CYGX02000051.1"/>
</dbReference>
<organism evidence="2 3">
    <name type="scientific">Paraburkholderia ribeironis</name>
    <dbReference type="NCBI Taxonomy" id="1247936"/>
    <lineage>
        <taxon>Bacteria</taxon>
        <taxon>Pseudomonadati</taxon>
        <taxon>Pseudomonadota</taxon>
        <taxon>Betaproteobacteria</taxon>
        <taxon>Burkholderiales</taxon>
        <taxon>Burkholderiaceae</taxon>
        <taxon>Paraburkholderia</taxon>
    </lineage>
</organism>
<proteinExistence type="predicted"/>
<dbReference type="OrthoDB" id="8912983at2"/>
<dbReference type="Pfam" id="PF20008">
    <property type="entry name" value="DUF6429"/>
    <property type="match status" value="1"/>
</dbReference>
<dbReference type="Proteomes" id="UP000187012">
    <property type="component" value="Unassembled WGS sequence"/>
</dbReference>
<evidence type="ECO:0000259" key="1">
    <source>
        <dbReference type="Pfam" id="PF20008"/>
    </source>
</evidence>
<dbReference type="STRING" id="1247936.BN2475_510029"/>
<evidence type="ECO:0000313" key="3">
    <source>
        <dbReference type="Proteomes" id="UP000187012"/>
    </source>
</evidence>
<feature type="domain" description="DUF6429" evidence="1">
    <location>
        <begin position="4"/>
        <end position="73"/>
    </location>
</feature>
<evidence type="ECO:0000313" key="2">
    <source>
        <dbReference type="EMBL" id="SIT44944.1"/>
    </source>
</evidence>
<gene>
    <name evidence="2" type="ORF">BN2475_510029</name>
</gene>
<accession>A0A1N7SC87</accession>
<keyword evidence="3" id="KW-1185">Reference proteome</keyword>
<dbReference type="EMBL" id="CYGX02000051">
    <property type="protein sequence ID" value="SIT44944.1"/>
    <property type="molecule type" value="Genomic_DNA"/>
</dbReference>
<sequence length="88" mass="10039">MNIDTEAIDEVVLALLHLNLCERNRAWKGFDWPTMNRLHEKGFIHDPVSRARSVGLTNEGLREAERLFTKYFVRAADLPPVPPEGKPA</sequence>
<reference evidence="2 3" key="1">
    <citation type="submission" date="2016-12" db="EMBL/GenBank/DDBJ databases">
        <authorList>
            <person name="Song W.-J."/>
            <person name="Kurnit D.M."/>
        </authorList>
    </citation>
    <scope>NUCLEOTIDE SEQUENCE [LARGE SCALE GENOMIC DNA]</scope>
    <source>
        <strain evidence="2 3">STM7296</strain>
    </source>
</reference>